<evidence type="ECO:0000313" key="10">
    <source>
        <dbReference type="EMBL" id="CAA6809237.1"/>
    </source>
</evidence>
<evidence type="ECO:0000256" key="7">
    <source>
        <dbReference type="ARBA" id="ARBA00023315"/>
    </source>
</evidence>
<dbReference type="InterPro" id="IPR002813">
    <property type="entry name" value="Arg_biosynth_ArgJ"/>
</dbReference>
<evidence type="ECO:0000256" key="2">
    <source>
        <dbReference type="ARBA" id="ARBA00011475"/>
    </source>
</evidence>
<comment type="catalytic activity">
    <reaction evidence="9">
        <text>L-glutamate + acetyl-CoA = N-acetyl-L-glutamate + CoA + H(+)</text>
        <dbReference type="Rhea" id="RHEA:24292"/>
        <dbReference type="ChEBI" id="CHEBI:15378"/>
        <dbReference type="ChEBI" id="CHEBI:29985"/>
        <dbReference type="ChEBI" id="CHEBI:44337"/>
        <dbReference type="ChEBI" id="CHEBI:57287"/>
        <dbReference type="ChEBI" id="CHEBI:57288"/>
        <dbReference type="EC" id="2.3.1.1"/>
    </reaction>
</comment>
<organism evidence="10">
    <name type="scientific">uncultured Thiotrichaceae bacterium</name>
    <dbReference type="NCBI Taxonomy" id="298394"/>
    <lineage>
        <taxon>Bacteria</taxon>
        <taxon>Pseudomonadati</taxon>
        <taxon>Pseudomonadota</taxon>
        <taxon>Gammaproteobacteria</taxon>
        <taxon>Thiotrichales</taxon>
        <taxon>Thiotrichaceae</taxon>
        <taxon>environmental samples</taxon>
    </lineage>
</organism>
<dbReference type="PANTHER" id="PTHR23100">
    <property type="entry name" value="ARGININE BIOSYNTHESIS BIFUNCTIONAL PROTEIN ARGJ"/>
    <property type="match status" value="1"/>
</dbReference>
<comment type="subcellular location">
    <subcellularLocation>
        <location evidence="9">Cytoplasm</location>
    </subcellularLocation>
</comment>
<gene>
    <name evidence="9" type="primary">argJ</name>
    <name evidence="10" type="ORF">HELGO_WM12932</name>
</gene>
<feature type="binding site" evidence="9">
    <location>
        <position position="401"/>
    </location>
    <ligand>
        <name>substrate</name>
    </ligand>
</feature>
<feature type="binding site" evidence="9">
    <location>
        <position position="406"/>
    </location>
    <ligand>
        <name>substrate</name>
    </ligand>
</feature>
<dbReference type="EC" id="2.3.1.1" evidence="9"/>
<dbReference type="GO" id="GO:0006592">
    <property type="term" value="P:ornithine biosynthetic process"/>
    <property type="evidence" value="ECO:0007669"/>
    <property type="project" value="TreeGrafter"/>
</dbReference>
<comment type="subunit">
    <text evidence="2 9">Heterotetramer of two alpha and two beta chains.</text>
</comment>
<dbReference type="GO" id="GO:0006526">
    <property type="term" value="P:L-arginine biosynthetic process"/>
    <property type="evidence" value="ECO:0007669"/>
    <property type="project" value="UniProtKB-UniRule"/>
</dbReference>
<feature type="binding site" evidence="9">
    <location>
        <position position="183"/>
    </location>
    <ligand>
        <name>substrate</name>
    </ligand>
</feature>
<dbReference type="FunFam" id="3.10.20.340:FF:000001">
    <property type="entry name" value="Arginine biosynthesis bifunctional protein ArgJ, chloroplastic"/>
    <property type="match status" value="1"/>
</dbReference>
<feature type="active site" description="Nucleophile" evidence="9">
    <location>
        <position position="194"/>
    </location>
</feature>
<keyword evidence="4 9" id="KW-0028">Amino-acid biosynthesis</keyword>
<protein>
    <recommendedName>
        <fullName evidence="9">Arginine biosynthesis bifunctional protein ArgJ</fullName>
    </recommendedName>
    <domain>
        <recommendedName>
            <fullName evidence="9">Glutamate N-acetyltransferase</fullName>
            <ecNumber evidence="9">2.3.1.35</ecNumber>
        </recommendedName>
        <alternativeName>
            <fullName evidence="9">Ornithine acetyltransferase</fullName>
            <shortName evidence="9">OATase</shortName>
        </alternativeName>
        <alternativeName>
            <fullName evidence="9">Ornithine transacetylase</fullName>
        </alternativeName>
    </domain>
    <domain>
        <recommendedName>
            <fullName evidence="9">Amino-acid acetyltransferase</fullName>
            <ecNumber evidence="9">2.3.1.1</ecNumber>
        </recommendedName>
        <alternativeName>
            <fullName evidence="9">N-acetylglutamate synthase</fullName>
            <shortName evidence="9">AGSase</shortName>
        </alternativeName>
    </domain>
    <component>
        <recommendedName>
            <fullName evidence="9">Arginine biosynthesis bifunctional protein ArgJ alpha chain</fullName>
        </recommendedName>
    </component>
    <component>
        <recommendedName>
            <fullName evidence="9">Arginine biosynthesis bifunctional protein ArgJ beta chain</fullName>
        </recommendedName>
    </component>
</protein>
<keyword evidence="3 9" id="KW-0055">Arginine biosynthesis</keyword>
<dbReference type="FunFam" id="3.60.70.12:FF:000001">
    <property type="entry name" value="Arginine biosynthesis bifunctional protein ArgJ, chloroplastic"/>
    <property type="match status" value="1"/>
</dbReference>
<keyword evidence="9" id="KW-0963">Cytoplasm</keyword>
<dbReference type="Gene3D" id="3.10.20.340">
    <property type="entry name" value="ArgJ beta chain, C-terminal domain"/>
    <property type="match status" value="1"/>
</dbReference>
<feature type="binding site" evidence="9">
    <location>
        <position position="277"/>
    </location>
    <ligand>
        <name>substrate</name>
    </ligand>
</feature>
<keyword evidence="9" id="KW-0511">Multifunctional enzyme</keyword>
<reference evidence="10" key="1">
    <citation type="submission" date="2020-01" db="EMBL/GenBank/DDBJ databases">
        <authorList>
            <person name="Meier V. D."/>
            <person name="Meier V D."/>
        </authorList>
    </citation>
    <scope>NUCLEOTIDE SEQUENCE</scope>
    <source>
        <strain evidence="10">HLG_WM_MAG_07</strain>
    </source>
</reference>
<dbReference type="UniPathway" id="UPA00068">
    <property type="reaction ID" value="UER00106"/>
</dbReference>
<feature type="chain" id="PRO_5028544477" description="Arginine biosynthesis bifunctional protein ArgJ beta chain" evidence="9">
    <location>
        <begin position="194"/>
        <end position="406"/>
    </location>
</feature>
<sequence length="406" mass="43171">MLQLAMPVNLAPPDKLLPVPGTYLACLAAGIYKDRRDLVLIGLAEGSTVAGVFTKNAFCAAPVTLCKAHLQETGSRYLLINAGNANAGTGSQGMDNARLCCQMVAEQTACEANQVLPFSTGVIGEQLPMDKFEAAIPQAATSLSADNWNDAAETIITTDTIAKGISKQMNIGGQTITITGISKGSGMINPNMATMLAYVATDAKVESKLLQNVIEQATDMSFNAITVDSDTSTNDSLILMATGQSGAMITDSNIAEFQQAINEVCLHLAQAIIRDGEGATKFVTIDVTEAKDEAEAKTIAYSVAHSPLVKTALFASDPNWGRLLMAVGKTDIVDLDVNKISLWLGKTQLLESGEPAANYTEALGQLEMAKEEITIRINLARGSANTKVWTSDLSHEYVRINAEYRS</sequence>
<dbReference type="EC" id="2.3.1.35" evidence="9"/>
<comment type="function">
    <text evidence="9">Catalyzes two activities which are involved in the cyclic version of arginine biosynthesis: the synthesis of N-acetylglutamate from glutamate and acetyl-CoA as the acetyl donor, and of ornithine by transacetylation between N(2)-acetylornithine and glutamate.</text>
</comment>
<feature type="site" description="Involved in the stabilization of negative charge on the oxyanion by the formation of the oxyanion hole" evidence="9">
    <location>
        <position position="120"/>
    </location>
</feature>
<dbReference type="GO" id="GO:0004358">
    <property type="term" value="F:L-glutamate N-acetyltransferase activity, acting on acetyl-L-ornithine as donor"/>
    <property type="evidence" value="ECO:0007669"/>
    <property type="project" value="UniProtKB-UniRule"/>
</dbReference>
<evidence type="ECO:0000256" key="5">
    <source>
        <dbReference type="ARBA" id="ARBA00022679"/>
    </source>
</evidence>
<comment type="catalytic activity">
    <reaction evidence="8 9">
        <text>N(2)-acetyl-L-ornithine + L-glutamate = N-acetyl-L-glutamate + L-ornithine</text>
        <dbReference type="Rhea" id="RHEA:15349"/>
        <dbReference type="ChEBI" id="CHEBI:29985"/>
        <dbReference type="ChEBI" id="CHEBI:44337"/>
        <dbReference type="ChEBI" id="CHEBI:46911"/>
        <dbReference type="ChEBI" id="CHEBI:57805"/>
        <dbReference type="EC" id="2.3.1.35"/>
    </reaction>
</comment>
<dbReference type="Pfam" id="PF01960">
    <property type="entry name" value="ArgJ"/>
    <property type="match status" value="1"/>
</dbReference>
<evidence type="ECO:0000256" key="8">
    <source>
        <dbReference type="ARBA" id="ARBA00049439"/>
    </source>
</evidence>
<dbReference type="GO" id="GO:0005737">
    <property type="term" value="C:cytoplasm"/>
    <property type="evidence" value="ECO:0007669"/>
    <property type="project" value="UniProtKB-SubCell"/>
</dbReference>
<dbReference type="HAMAP" id="MF_01106">
    <property type="entry name" value="ArgJ"/>
    <property type="match status" value="1"/>
</dbReference>
<dbReference type="GO" id="GO:0004042">
    <property type="term" value="F:L-glutamate N-acetyltransferase activity"/>
    <property type="evidence" value="ECO:0007669"/>
    <property type="project" value="UniProtKB-UniRule"/>
</dbReference>
<dbReference type="Gene3D" id="3.60.70.12">
    <property type="entry name" value="L-amino peptidase D-ALA esterase/amidase"/>
    <property type="match status" value="1"/>
</dbReference>
<evidence type="ECO:0000256" key="6">
    <source>
        <dbReference type="ARBA" id="ARBA00022813"/>
    </source>
</evidence>
<comment type="pathway">
    <text evidence="9">Amino-acid biosynthesis; L-arginine biosynthesis; L-ornithine and N-acetyl-L-glutamate from L-glutamate and N(2)-acetyl-L-ornithine (cyclic): step 1/1.</text>
</comment>
<evidence type="ECO:0000256" key="1">
    <source>
        <dbReference type="ARBA" id="ARBA00006774"/>
    </source>
</evidence>
<accession>A0A6S6SXJ5</accession>
<keyword evidence="5 9" id="KW-0808">Transferase</keyword>
<feature type="chain" id="PRO_5028544476" description="Arginine biosynthesis bifunctional protein ArgJ alpha chain" evidence="9">
    <location>
        <begin position="1"/>
        <end position="193"/>
    </location>
</feature>
<dbReference type="PANTHER" id="PTHR23100:SF0">
    <property type="entry name" value="ARGININE BIOSYNTHESIS BIFUNCTIONAL PROTEIN ARGJ, MITOCHONDRIAL"/>
    <property type="match status" value="1"/>
</dbReference>
<dbReference type="AlphaFoldDB" id="A0A6S6SXJ5"/>
<comment type="pathway">
    <text evidence="9">Amino-acid biosynthesis; L-arginine biosynthesis; N(2)-acetyl-L-ornithine from L-glutamate: step 1/4.</text>
</comment>
<evidence type="ECO:0000256" key="9">
    <source>
        <dbReference type="HAMAP-Rule" id="MF_01106"/>
    </source>
</evidence>
<feature type="site" description="Involved in the stabilization of negative charge on the oxyanion by the formation of the oxyanion hole" evidence="9">
    <location>
        <position position="121"/>
    </location>
</feature>
<dbReference type="InterPro" id="IPR042195">
    <property type="entry name" value="ArgJ_beta_C"/>
</dbReference>
<feature type="site" description="Cleavage; by autolysis" evidence="9">
    <location>
        <begin position="193"/>
        <end position="194"/>
    </location>
</feature>
<dbReference type="InterPro" id="IPR016117">
    <property type="entry name" value="ArgJ-like_dom_sf"/>
</dbReference>
<evidence type="ECO:0000256" key="4">
    <source>
        <dbReference type="ARBA" id="ARBA00022605"/>
    </source>
</evidence>
<keyword evidence="7 9" id="KW-0012">Acyltransferase</keyword>
<dbReference type="CDD" id="cd02152">
    <property type="entry name" value="OAT"/>
    <property type="match status" value="1"/>
</dbReference>
<comment type="similarity">
    <text evidence="1 9">Belongs to the ArgJ family.</text>
</comment>
<evidence type="ECO:0000256" key="3">
    <source>
        <dbReference type="ARBA" id="ARBA00022571"/>
    </source>
</evidence>
<proteinExistence type="inferred from homology"/>
<dbReference type="NCBIfam" id="NF003802">
    <property type="entry name" value="PRK05388.1"/>
    <property type="match status" value="1"/>
</dbReference>
<dbReference type="NCBIfam" id="TIGR00120">
    <property type="entry name" value="ArgJ"/>
    <property type="match status" value="1"/>
</dbReference>
<feature type="binding site" evidence="9">
    <location>
        <position position="157"/>
    </location>
    <ligand>
        <name>substrate</name>
    </ligand>
</feature>
<dbReference type="SUPFAM" id="SSF56266">
    <property type="entry name" value="DmpA/ArgJ-like"/>
    <property type="match status" value="1"/>
</dbReference>
<name>A0A6S6SXJ5_9GAMM</name>
<keyword evidence="6 9" id="KW-0068">Autocatalytic cleavage</keyword>
<dbReference type="EMBL" id="CACVAY010000039">
    <property type="protein sequence ID" value="CAA6809237.1"/>
    <property type="molecule type" value="Genomic_DNA"/>
</dbReference>
<feature type="binding site" evidence="9">
    <location>
        <position position="194"/>
    </location>
    <ligand>
        <name>substrate</name>
    </ligand>
</feature>